<sequence length="224" mass="23564">MVPPLSPPLCTLPPGPGPPRFVCFCEGEGEDGGPGAFNLYVTDAAELWSTCFTADSLAALEDQASLTLSGGPSALDFALSKVPGPEAASRLQALTLRLADQVCTLTRQLAGTVGGCAQSLHWAPPPLAPALWAFFPSCGGDSCQPQKEPLSGGTSALLTRPRCSERRPWTRGQEAVSRRVPHQPRLQEVLSHSATCPSLRCQGCCCTPPRPPLHNTTVSLPLLS</sequence>
<protein>
    <submittedName>
        <fullName evidence="2">Protein PAXX isoform X3</fullName>
    </submittedName>
</protein>
<dbReference type="GO" id="GO:0006303">
    <property type="term" value="P:double-strand break repair via nonhomologous end joining"/>
    <property type="evidence" value="ECO:0007669"/>
    <property type="project" value="InterPro"/>
</dbReference>
<dbReference type="GeneID" id="101689620"/>
<dbReference type="PANTHER" id="PTHR28586:SF1">
    <property type="entry name" value="PROTEIN PAXX"/>
    <property type="match status" value="1"/>
</dbReference>
<dbReference type="GO" id="GO:0005634">
    <property type="term" value="C:nucleus"/>
    <property type="evidence" value="ECO:0007669"/>
    <property type="project" value="TreeGrafter"/>
</dbReference>
<evidence type="ECO:0000313" key="1">
    <source>
        <dbReference type="Proteomes" id="UP000000715"/>
    </source>
</evidence>
<reference evidence="2" key="1">
    <citation type="submission" date="2025-08" db="UniProtKB">
        <authorList>
            <consortium name="RefSeq"/>
        </authorList>
    </citation>
    <scope>IDENTIFICATION</scope>
    <source>
        <tissue evidence="2">Brain</tissue>
    </source>
</reference>
<dbReference type="GO" id="GO:0060090">
    <property type="term" value="F:molecular adaptor activity"/>
    <property type="evidence" value="ECO:0007669"/>
    <property type="project" value="TreeGrafter"/>
</dbReference>
<accession>A0A8U0V5W7</accession>
<dbReference type="AlphaFoldDB" id="A0A8U0V5W7"/>
<dbReference type="CTD" id="286257"/>
<gene>
    <name evidence="2" type="primary">PAXX</name>
</gene>
<dbReference type="Proteomes" id="UP000000715">
    <property type="component" value="Unplaced"/>
</dbReference>
<dbReference type="PANTHER" id="PTHR28586">
    <property type="entry name" value="PROTEIN PAXX"/>
    <property type="match status" value="1"/>
</dbReference>
<organism evidence="1 2">
    <name type="scientific">Mustela putorius furo</name>
    <name type="common">European domestic ferret</name>
    <name type="synonym">Mustela furo</name>
    <dbReference type="NCBI Taxonomy" id="9669"/>
    <lineage>
        <taxon>Eukaryota</taxon>
        <taxon>Metazoa</taxon>
        <taxon>Chordata</taxon>
        <taxon>Craniata</taxon>
        <taxon>Vertebrata</taxon>
        <taxon>Euteleostomi</taxon>
        <taxon>Mammalia</taxon>
        <taxon>Eutheria</taxon>
        <taxon>Laurasiatheria</taxon>
        <taxon>Carnivora</taxon>
        <taxon>Caniformia</taxon>
        <taxon>Musteloidea</taxon>
        <taxon>Mustelidae</taxon>
        <taxon>Mustelinae</taxon>
        <taxon>Mustela</taxon>
    </lineage>
</organism>
<dbReference type="RefSeq" id="XP_044938696.1">
    <property type="nucleotide sequence ID" value="XM_045082761.1"/>
</dbReference>
<keyword evidence="1" id="KW-1185">Reference proteome</keyword>
<dbReference type="GO" id="GO:0035861">
    <property type="term" value="C:site of double-strand break"/>
    <property type="evidence" value="ECO:0007669"/>
    <property type="project" value="TreeGrafter"/>
</dbReference>
<dbReference type="InterPro" id="IPR027873">
    <property type="entry name" value="PAXX"/>
</dbReference>
<dbReference type="Pfam" id="PF15384">
    <property type="entry name" value="PAXX"/>
    <property type="match status" value="1"/>
</dbReference>
<dbReference type="GO" id="GO:0070419">
    <property type="term" value="C:nonhomologous end joining complex"/>
    <property type="evidence" value="ECO:0007669"/>
    <property type="project" value="TreeGrafter"/>
</dbReference>
<proteinExistence type="predicted"/>
<name>A0A8U0V5W7_MUSPF</name>
<evidence type="ECO:0000313" key="2">
    <source>
        <dbReference type="RefSeq" id="XP_044938696.1"/>
    </source>
</evidence>